<organism evidence="13 14">
    <name type="scientific">Gossypium australe</name>
    <dbReference type="NCBI Taxonomy" id="47621"/>
    <lineage>
        <taxon>Eukaryota</taxon>
        <taxon>Viridiplantae</taxon>
        <taxon>Streptophyta</taxon>
        <taxon>Embryophyta</taxon>
        <taxon>Tracheophyta</taxon>
        <taxon>Spermatophyta</taxon>
        <taxon>Magnoliopsida</taxon>
        <taxon>eudicotyledons</taxon>
        <taxon>Gunneridae</taxon>
        <taxon>Pentapetalae</taxon>
        <taxon>rosids</taxon>
        <taxon>malvids</taxon>
        <taxon>Malvales</taxon>
        <taxon>Malvaceae</taxon>
        <taxon>Malvoideae</taxon>
        <taxon>Gossypium</taxon>
    </lineage>
</organism>
<dbReference type="GO" id="GO:0005634">
    <property type="term" value="C:nucleus"/>
    <property type="evidence" value="ECO:0007669"/>
    <property type="project" value="UniProtKB-SubCell"/>
</dbReference>
<dbReference type="InterPro" id="IPR032454">
    <property type="entry name" value="Histone_H2A_C"/>
</dbReference>
<dbReference type="FunFam" id="1.10.20.10:FF:000026">
    <property type="entry name" value="Histone H2A"/>
    <property type="match status" value="1"/>
</dbReference>
<evidence type="ECO:0000256" key="3">
    <source>
        <dbReference type="ARBA" id="ARBA00004286"/>
    </source>
</evidence>
<evidence type="ECO:0000256" key="5">
    <source>
        <dbReference type="ARBA" id="ARBA00011538"/>
    </source>
</evidence>
<dbReference type="AlphaFoldDB" id="A0A5B6VHZ7"/>
<dbReference type="SUPFAM" id="SSF47113">
    <property type="entry name" value="Histone-fold"/>
    <property type="match status" value="1"/>
</dbReference>
<comment type="subcellular location">
    <subcellularLocation>
        <location evidence="3">Chromosome</location>
    </subcellularLocation>
    <subcellularLocation>
        <location evidence="2 10">Nucleus</location>
    </subcellularLocation>
</comment>
<evidence type="ECO:0000313" key="13">
    <source>
        <dbReference type="EMBL" id="KAA3468703.1"/>
    </source>
</evidence>
<evidence type="ECO:0000313" key="14">
    <source>
        <dbReference type="Proteomes" id="UP000325315"/>
    </source>
</evidence>
<dbReference type="Pfam" id="PF16211">
    <property type="entry name" value="Histone_H2A_C"/>
    <property type="match status" value="1"/>
</dbReference>
<evidence type="ECO:0000259" key="11">
    <source>
        <dbReference type="Pfam" id="PF00125"/>
    </source>
</evidence>
<evidence type="ECO:0000256" key="9">
    <source>
        <dbReference type="ARBA" id="ARBA00023269"/>
    </source>
</evidence>
<dbReference type="GO" id="GO:0000786">
    <property type="term" value="C:nucleosome"/>
    <property type="evidence" value="ECO:0007669"/>
    <property type="project" value="UniProtKB-KW"/>
</dbReference>
<comment type="subunit">
    <text evidence="5 10">The nucleosome is a histone octamer containing two molecules each of H2A, H2B, H3 and H4 assembled in one H3-H4 heterotetramer and two H2A-H2B heterodimers. The octamer wraps approximately 147 bp of DNA.</text>
</comment>
<reference evidence="14" key="1">
    <citation type="journal article" date="2019" name="Plant Biotechnol. J.">
        <title>Genome sequencing of the Australian wild diploid species Gossypium australe highlights disease resistance and delayed gland morphogenesis.</title>
        <authorList>
            <person name="Cai Y."/>
            <person name="Cai X."/>
            <person name="Wang Q."/>
            <person name="Wang P."/>
            <person name="Zhang Y."/>
            <person name="Cai C."/>
            <person name="Xu Y."/>
            <person name="Wang K."/>
            <person name="Zhou Z."/>
            <person name="Wang C."/>
            <person name="Geng S."/>
            <person name="Li B."/>
            <person name="Dong Q."/>
            <person name="Hou Y."/>
            <person name="Wang H."/>
            <person name="Ai P."/>
            <person name="Liu Z."/>
            <person name="Yi F."/>
            <person name="Sun M."/>
            <person name="An G."/>
            <person name="Cheng J."/>
            <person name="Zhang Y."/>
            <person name="Shi Q."/>
            <person name="Xie Y."/>
            <person name="Shi X."/>
            <person name="Chang Y."/>
            <person name="Huang F."/>
            <person name="Chen Y."/>
            <person name="Hong S."/>
            <person name="Mi L."/>
            <person name="Sun Q."/>
            <person name="Zhang L."/>
            <person name="Zhou B."/>
            <person name="Peng R."/>
            <person name="Zhang X."/>
            <person name="Liu F."/>
        </authorList>
    </citation>
    <scope>NUCLEOTIDE SEQUENCE [LARGE SCALE GENOMIC DNA]</scope>
    <source>
        <strain evidence="14">cv. PA1801</strain>
    </source>
</reference>
<evidence type="ECO:0000256" key="10">
    <source>
        <dbReference type="RuleBase" id="RU003767"/>
    </source>
</evidence>
<evidence type="ECO:0000256" key="1">
    <source>
        <dbReference type="ARBA" id="ARBA00002001"/>
    </source>
</evidence>
<dbReference type="GO" id="GO:0070828">
    <property type="term" value="P:heterochromatin organization"/>
    <property type="evidence" value="ECO:0007669"/>
    <property type="project" value="UniProtKB-ARBA"/>
</dbReference>
<dbReference type="InterPro" id="IPR002119">
    <property type="entry name" value="Histone_H2A"/>
</dbReference>
<dbReference type="OrthoDB" id="10253031at2759"/>
<dbReference type="Gene3D" id="1.10.20.10">
    <property type="entry name" value="Histone, subunit A"/>
    <property type="match status" value="1"/>
</dbReference>
<name>A0A5B6VHZ7_9ROSI</name>
<evidence type="ECO:0000256" key="7">
    <source>
        <dbReference type="ARBA" id="ARBA00023125"/>
    </source>
</evidence>
<comment type="similarity">
    <text evidence="4 10">Belongs to the histone H2A family.</text>
</comment>
<dbReference type="Proteomes" id="UP000325315">
    <property type="component" value="Unassembled WGS sequence"/>
</dbReference>
<gene>
    <name evidence="13" type="ORF">EPI10_014569</name>
</gene>
<dbReference type="InterPro" id="IPR032458">
    <property type="entry name" value="Histone_H2A_CS"/>
</dbReference>
<dbReference type="InterPro" id="IPR009072">
    <property type="entry name" value="Histone-fold"/>
</dbReference>
<evidence type="ECO:0000256" key="2">
    <source>
        <dbReference type="ARBA" id="ARBA00004123"/>
    </source>
</evidence>
<dbReference type="GO" id="GO:0030527">
    <property type="term" value="F:structural constituent of chromatin"/>
    <property type="evidence" value="ECO:0007669"/>
    <property type="project" value="InterPro"/>
</dbReference>
<keyword evidence="9 10" id="KW-0544">Nucleosome core</keyword>
<keyword evidence="14" id="KW-1185">Reference proteome</keyword>
<dbReference type="CDD" id="cd00074">
    <property type="entry name" value="HFD_H2A"/>
    <property type="match status" value="1"/>
</dbReference>
<comment type="function">
    <text evidence="1">Core component of nucleosome. Nucleosomes wrap and compact DNA into chromatin, limiting DNA accessibility to the cellular machineries which require DNA as a template. Histones thereby play a central role in transcription regulation, DNA repair, DNA replication and chromosomal stability. DNA accessibility is regulated via a complex set of post-translational modifications of histones, also called histone code, and nucleosome remodeling.</text>
</comment>
<feature type="domain" description="Core Histone H2A/H2B/H3" evidence="11">
    <location>
        <begin position="16"/>
        <end position="93"/>
    </location>
</feature>
<sequence length="143" mass="15057">MESTAKPAGGRKGGVKKKAVSKSVKAGLQFPVGRIARFLKKGRYAQRYGGGAPVYLAAVLEYLAAEVLELAGNAARDNKKNRINPRHLLLAVRNDEELGKLLQGVTIASGGVLPNINPVLLPKKTAAAASDSEKAKSKSPKKA</sequence>
<dbReference type="EMBL" id="SMMG02000006">
    <property type="protein sequence ID" value="KAA3468703.1"/>
    <property type="molecule type" value="Genomic_DNA"/>
</dbReference>
<dbReference type="PANTHER" id="PTHR23430">
    <property type="entry name" value="HISTONE H2A"/>
    <property type="match status" value="1"/>
</dbReference>
<feature type="domain" description="Histone H2A C-terminal" evidence="12">
    <location>
        <begin position="96"/>
        <end position="129"/>
    </location>
</feature>
<evidence type="ECO:0000259" key="12">
    <source>
        <dbReference type="Pfam" id="PF16211"/>
    </source>
</evidence>
<keyword evidence="6 10" id="KW-0158">Chromosome</keyword>
<dbReference type="GO" id="GO:0003682">
    <property type="term" value="F:chromatin binding"/>
    <property type="evidence" value="ECO:0007669"/>
    <property type="project" value="UniProtKB-ARBA"/>
</dbReference>
<keyword evidence="7 10" id="KW-0238">DNA-binding</keyword>
<evidence type="ECO:0000256" key="4">
    <source>
        <dbReference type="ARBA" id="ARBA00010691"/>
    </source>
</evidence>
<accession>A0A5B6VHZ7</accession>
<dbReference type="PROSITE" id="PS00046">
    <property type="entry name" value="HISTONE_H2A"/>
    <property type="match status" value="1"/>
</dbReference>
<dbReference type="SMART" id="SM00414">
    <property type="entry name" value="H2A"/>
    <property type="match status" value="1"/>
</dbReference>
<dbReference type="GO" id="GO:0046982">
    <property type="term" value="F:protein heterodimerization activity"/>
    <property type="evidence" value="ECO:0007669"/>
    <property type="project" value="InterPro"/>
</dbReference>
<proteinExistence type="inferred from homology"/>
<dbReference type="InterPro" id="IPR007125">
    <property type="entry name" value="H2A/H2B/H3"/>
</dbReference>
<protein>
    <recommendedName>
        <fullName evidence="10">Histone H2A</fullName>
    </recommendedName>
</protein>
<dbReference type="PRINTS" id="PR00620">
    <property type="entry name" value="HISTONEH2A"/>
</dbReference>
<evidence type="ECO:0000256" key="6">
    <source>
        <dbReference type="ARBA" id="ARBA00022454"/>
    </source>
</evidence>
<keyword evidence="8 10" id="KW-0539">Nucleus</keyword>
<evidence type="ECO:0000256" key="8">
    <source>
        <dbReference type="ARBA" id="ARBA00023242"/>
    </source>
</evidence>
<dbReference type="GO" id="GO:0000792">
    <property type="term" value="C:heterochromatin"/>
    <property type="evidence" value="ECO:0007669"/>
    <property type="project" value="UniProtKB-ARBA"/>
</dbReference>
<comment type="caution">
    <text evidence="13">The sequence shown here is derived from an EMBL/GenBank/DDBJ whole genome shotgun (WGS) entry which is preliminary data.</text>
</comment>
<dbReference type="Pfam" id="PF00125">
    <property type="entry name" value="Histone"/>
    <property type="match status" value="1"/>
</dbReference>
<dbReference type="GO" id="GO:0003677">
    <property type="term" value="F:DNA binding"/>
    <property type="evidence" value="ECO:0007669"/>
    <property type="project" value="UniProtKB-KW"/>
</dbReference>